<dbReference type="FunFam" id="3.20.20.80:FF:000020">
    <property type="entry name" value="Beta-glucosidase 12"/>
    <property type="match status" value="1"/>
</dbReference>
<dbReference type="Gene3D" id="3.20.20.80">
    <property type="entry name" value="Glycosidases"/>
    <property type="match status" value="1"/>
</dbReference>
<comment type="similarity">
    <text evidence="1 5">Belongs to the glycosyl hydrolase 1 family.</text>
</comment>
<comment type="caution">
    <text evidence="8">The sequence shown here is derived from an EMBL/GenBank/DDBJ whole genome shotgun (WGS) entry which is preliminary data.</text>
</comment>
<dbReference type="InterPro" id="IPR033132">
    <property type="entry name" value="GH_1_N_CS"/>
</dbReference>
<evidence type="ECO:0000256" key="3">
    <source>
        <dbReference type="ARBA" id="ARBA00023295"/>
    </source>
</evidence>
<proteinExistence type="inferred from homology"/>
<accession>A0AAD7PBZ9</accession>
<evidence type="ECO:0000256" key="6">
    <source>
        <dbReference type="RuleBase" id="RU004468"/>
    </source>
</evidence>
<dbReference type="Proteomes" id="UP001163823">
    <property type="component" value="Chromosome 12"/>
</dbReference>
<feature type="active site" description="Nucleophile" evidence="4">
    <location>
        <position position="417"/>
    </location>
</feature>
<dbReference type="AlphaFoldDB" id="A0AAD7PBZ9"/>
<keyword evidence="7" id="KW-0732">Signal</keyword>
<protein>
    <submittedName>
        <fullName evidence="8">Beta-glucosidase</fullName>
    </submittedName>
</protein>
<dbReference type="EMBL" id="JARAOO010000012">
    <property type="protein sequence ID" value="KAJ7949304.1"/>
    <property type="molecule type" value="Genomic_DNA"/>
</dbReference>
<evidence type="ECO:0000313" key="9">
    <source>
        <dbReference type="Proteomes" id="UP001163823"/>
    </source>
</evidence>
<dbReference type="PROSITE" id="PS00653">
    <property type="entry name" value="GLYCOSYL_HYDROL_F1_2"/>
    <property type="match status" value="1"/>
</dbReference>
<dbReference type="PRINTS" id="PR00131">
    <property type="entry name" value="GLHYDRLASE1"/>
</dbReference>
<dbReference type="SMR" id="A0AAD7PBZ9"/>
<dbReference type="Pfam" id="PF00232">
    <property type="entry name" value="Glyco_hydro_1"/>
    <property type="match status" value="1"/>
</dbReference>
<evidence type="ECO:0000256" key="7">
    <source>
        <dbReference type="SAM" id="SignalP"/>
    </source>
</evidence>
<evidence type="ECO:0000313" key="8">
    <source>
        <dbReference type="EMBL" id="KAJ7949304.1"/>
    </source>
</evidence>
<name>A0AAD7PBZ9_QUISA</name>
<reference evidence="8" key="1">
    <citation type="journal article" date="2023" name="Science">
        <title>Elucidation of the pathway for biosynthesis of saponin adjuvants from the soapbark tree.</title>
        <authorList>
            <person name="Reed J."/>
            <person name="Orme A."/>
            <person name="El-Demerdash A."/>
            <person name="Owen C."/>
            <person name="Martin L.B.B."/>
            <person name="Misra R.C."/>
            <person name="Kikuchi S."/>
            <person name="Rejzek M."/>
            <person name="Martin A.C."/>
            <person name="Harkess A."/>
            <person name="Leebens-Mack J."/>
            <person name="Louveau T."/>
            <person name="Stephenson M.J."/>
            <person name="Osbourn A."/>
        </authorList>
    </citation>
    <scope>NUCLEOTIDE SEQUENCE</scope>
    <source>
        <strain evidence="8">S10</strain>
    </source>
</reference>
<organism evidence="8 9">
    <name type="scientific">Quillaja saponaria</name>
    <name type="common">Soap bark tree</name>
    <dbReference type="NCBI Taxonomy" id="32244"/>
    <lineage>
        <taxon>Eukaryota</taxon>
        <taxon>Viridiplantae</taxon>
        <taxon>Streptophyta</taxon>
        <taxon>Embryophyta</taxon>
        <taxon>Tracheophyta</taxon>
        <taxon>Spermatophyta</taxon>
        <taxon>Magnoliopsida</taxon>
        <taxon>eudicotyledons</taxon>
        <taxon>Gunneridae</taxon>
        <taxon>Pentapetalae</taxon>
        <taxon>rosids</taxon>
        <taxon>fabids</taxon>
        <taxon>Fabales</taxon>
        <taxon>Quillajaceae</taxon>
        <taxon>Quillaja</taxon>
    </lineage>
</organism>
<dbReference type="PANTHER" id="PTHR10353:SF137">
    <property type="entry name" value="MYROSINASE 3-RELATED"/>
    <property type="match status" value="1"/>
</dbReference>
<feature type="signal peptide" evidence="7">
    <location>
        <begin position="1"/>
        <end position="23"/>
    </location>
</feature>
<sequence length="511" mass="58375">MMAGKYVLHGLVVVLFLLTIIKANSSLTALLNRSSFPPGFIFGTASSSYQYEGAANKGGRGPSIWDTFTHEYPEKITDGSNGDVAVDEYNRYEEDAAIMKNMNWDAYRFSISWSRILPKGKLNGGLNIEGIQYYNKLINELVANDQQPFVTLFHWDVPQALEDEYGGFLSPEIVNDFQDYAELCFNEFGDRVKHWITLNEPWSFAMGGYGGKVLPQAPGRCSDWQNLNCTGGDSGTEPYLVSHNQLLAHAAAVKVYKAKYQGFQRGLIGITLVSHWYEPLTSDKLDRDAQGRALDFIFGWFMEPLTNGDYPLTMRSLVGDRLPKFSEEQSKLVKQSFDFIGLNYYTANYVSNAPYLRNDSQLSVHTDSLAKLSTQRDGMDIGPRFGASWLYVYPRGFRDILLYTKTKYNNPIIYVTENGIAEKDDPSVSLEEALMDTYRIDFYYRHLYYLLSAIKNGVNVKGYFAWSLMDNFEWSSGYTLRFGINFVDYEHSLKRHAKLSAHWFTKFLKRH</sequence>
<dbReference type="GO" id="GO:0008422">
    <property type="term" value="F:beta-glucosidase activity"/>
    <property type="evidence" value="ECO:0007669"/>
    <property type="project" value="UniProtKB-ARBA"/>
</dbReference>
<dbReference type="InterPro" id="IPR017853">
    <property type="entry name" value="GH"/>
</dbReference>
<dbReference type="InterPro" id="IPR018120">
    <property type="entry name" value="Glyco_hydro_1_AS"/>
</dbReference>
<dbReference type="PROSITE" id="PS00572">
    <property type="entry name" value="GLYCOSYL_HYDROL_F1_1"/>
    <property type="match status" value="1"/>
</dbReference>
<keyword evidence="2 6" id="KW-0378">Hydrolase</keyword>
<evidence type="ECO:0000256" key="4">
    <source>
        <dbReference type="PROSITE-ProRule" id="PRU10055"/>
    </source>
</evidence>
<dbReference type="KEGG" id="qsa:O6P43_029654"/>
<gene>
    <name evidence="8" type="ORF">O6P43_029654</name>
</gene>
<dbReference type="PANTHER" id="PTHR10353">
    <property type="entry name" value="GLYCOSYL HYDROLASE"/>
    <property type="match status" value="1"/>
</dbReference>
<evidence type="ECO:0000256" key="5">
    <source>
        <dbReference type="RuleBase" id="RU003690"/>
    </source>
</evidence>
<keyword evidence="9" id="KW-1185">Reference proteome</keyword>
<feature type="chain" id="PRO_5042218383" evidence="7">
    <location>
        <begin position="24"/>
        <end position="511"/>
    </location>
</feature>
<dbReference type="GO" id="GO:0005975">
    <property type="term" value="P:carbohydrate metabolic process"/>
    <property type="evidence" value="ECO:0007669"/>
    <property type="project" value="InterPro"/>
</dbReference>
<dbReference type="InterPro" id="IPR001360">
    <property type="entry name" value="Glyco_hydro_1"/>
</dbReference>
<evidence type="ECO:0000256" key="2">
    <source>
        <dbReference type="ARBA" id="ARBA00022801"/>
    </source>
</evidence>
<evidence type="ECO:0000256" key="1">
    <source>
        <dbReference type="ARBA" id="ARBA00010838"/>
    </source>
</evidence>
<keyword evidence="3 6" id="KW-0326">Glycosidase</keyword>
<dbReference type="SUPFAM" id="SSF51445">
    <property type="entry name" value="(Trans)glycosidases"/>
    <property type="match status" value="1"/>
</dbReference>